<organism evidence="8 9">
    <name type="scientific">Flintibacter faecis</name>
    <dbReference type="NCBI Taxonomy" id="2763047"/>
    <lineage>
        <taxon>Bacteria</taxon>
        <taxon>Bacillati</taxon>
        <taxon>Bacillota</taxon>
        <taxon>Clostridia</taxon>
        <taxon>Eubacteriales</taxon>
        <taxon>Flintibacter</taxon>
    </lineage>
</organism>
<dbReference type="Proteomes" id="UP000602260">
    <property type="component" value="Unassembled WGS sequence"/>
</dbReference>
<comment type="similarity">
    <text evidence="5">Belongs to the RimM family.</text>
</comment>
<dbReference type="GO" id="GO:0043022">
    <property type="term" value="F:ribosome binding"/>
    <property type="evidence" value="ECO:0007669"/>
    <property type="project" value="InterPro"/>
</dbReference>
<dbReference type="GO" id="GO:0006364">
    <property type="term" value="P:rRNA processing"/>
    <property type="evidence" value="ECO:0007669"/>
    <property type="project" value="UniProtKB-UniRule"/>
</dbReference>
<dbReference type="InterPro" id="IPR002676">
    <property type="entry name" value="RimM_N"/>
</dbReference>
<name>A0A8J6M547_9FIRM</name>
<evidence type="ECO:0000259" key="7">
    <source>
        <dbReference type="Pfam" id="PF24986"/>
    </source>
</evidence>
<keyword evidence="3 5" id="KW-0698">rRNA processing</keyword>
<keyword evidence="2 5" id="KW-0690">Ribosome biogenesis</keyword>
<gene>
    <name evidence="5 8" type="primary">rimM</name>
    <name evidence="8" type="ORF">H8S55_03605</name>
</gene>
<dbReference type="InterPro" id="IPR011033">
    <property type="entry name" value="PRC_barrel-like_sf"/>
</dbReference>
<dbReference type="Pfam" id="PF01782">
    <property type="entry name" value="RimM"/>
    <property type="match status" value="1"/>
</dbReference>
<dbReference type="RefSeq" id="WP_186877866.1">
    <property type="nucleotide sequence ID" value="NZ_JACOPN010000002.1"/>
</dbReference>
<evidence type="ECO:0000313" key="9">
    <source>
        <dbReference type="Proteomes" id="UP000602260"/>
    </source>
</evidence>
<evidence type="ECO:0000256" key="3">
    <source>
        <dbReference type="ARBA" id="ARBA00022552"/>
    </source>
</evidence>
<comment type="function">
    <text evidence="5">An accessory protein needed during the final step in the assembly of 30S ribosomal subunit, possibly for assembly of the head region. Essential for efficient processing of 16S rRNA. May be needed both before and after RbfA during the maturation of 16S rRNA. It has affinity for free ribosomal 30S subunits but not for 70S ribosomes.</text>
</comment>
<evidence type="ECO:0000256" key="4">
    <source>
        <dbReference type="ARBA" id="ARBA00023186"/>
    </source>
</evidence>
<evidence type="ECO:0000256" key="2">
    <source>
        <dbReference type="ARBA" id="ARBA00022517"/>
    </source>
</evidence>
<dbReference type="GO" id="GO:0005840">
    <property type="term" value="C:ribosome"/>
    <property type="evidence" value="ECO:0007669"/>
    <property type="project" value="InterPro"/>
</dbReference>
<keyword evidence="1 5" id="KW-0963">Cytoplasm</keyword>
<keyword evidence="9" id="KW-1185">Reference proteome</keyword>
<comment type="subunit">
    <text evidence="5">Binds ribosomal protein uS19.</text>
</comment>
<proteinExistence type="inferred from homology"/>
<dbReference type="HAMAP" id="MF_00014">
    <property type="entry name" value="Ribosome_mat_RimM"/>
    <property type="match status" value="1"/>
</dbReference>
<dbReference type="SUPFAM" id="SSF50346">
    <property type="entry name" value="PRC-barrel domain"/>
    <property type="match status" value="1"/>
</dbReference>
<evidence type="ECO:0000313" key="8">
    <source>
        <dbReference type="EMBL" id="MBC5716416.1"/>
    </source>
</evidence>
<protein>
    <recommendedName>
        <fullName evidence="5">Ribosome maturation factor RimM</fullName>
    </recommendedName>
</protein>
<feature type="domain" description="RimM N-terminal" evidence="6">
    <location>
        <begin position="8"/>
        <end position="86"/>
    </location>
</feature>
<evidence type="ECO:0000259" key="6">
    <source>
        <dbReference type="Pfam" id="PF01782"/>
    </source>
</evidence>
<dbReference type="InterPro" id="IPR009000">
    <property type="entry name" value="Transl_B-barrel_sf"/>
</dbReference>
<dbReference type="PANTHER" id="PTHR33692">
    <property type="entry name" value="RIBOSOME MATURATION FACTOR RIMM"/>
    <property type="match status" value="1"/>
</dbReference>
<dbReference type="InterPro" id="IPR036976">
    <property type="entry name" value="RimM_N_sf"/>
</dbReference>
<evidence type="ECO:0000256" key="5">
    <source>
        <dbReference type="HAMAP-Rule" id="MF_00014"/>
    </source>
</evidence>
<reference evidence="8" key="1">
    <citation type="submission" date="2020-08" db="EMBL/GenBank/DDBJ databases">
        <title>Genome public.</title>
        <authorList>
            <person name="Liu C."/>
            <person name="Sun Q."/>
        </authorList>
    </citation>
    <scope>NUCLEOTIDE SEQUENCE</scope>
    <source>
        <strain evidence="8">BX5</strain>
    </source>
</reference>
<dbReference type="NCBIfam" id="TIGR02273">
    <property type="entry name" value="16S_RimM"/>
    <property type="match status" value="1"/>
</dbReference>
<dbReference type="GO" id="GO:0042274">
    <property type="term" value="P:ribosomal small subunit biogenesis"/>
    <property type="evidence" value="ECO:0007669"/>
    <property type="project" value="UniProtKB-UniRule"/>
</dbReference>
<dbReference type="Gene3D" id="2.40.30.60">
    <property type="entry name" value="RimM"/>
    <property type="match status" value="1"/>
</dbReference>
<dbReference type="Pfam" id="PF24986">
    <property type="entry name" value="PRC_RimM"/>
    <property type="match status" value="1"/>
</dbReference>
<comment type="subcellular location">
    <subcellularLocation>
        <location evidence="5">Cytoplasm</location>
    </subcellularLocation>
</comment>
<comment type="caution">
    <text evidence="8">The sequence shown here is derived from an EMBL/GenBank/DDBJ whole genome shotgun (WGS) entry which is preliminary data.</text>
</comment>
<sequence length="165" mass="18303">MPEQYLEIGKITNTHGVMGEVRVQPWADSPDFLCKFKTLYVDSSHWPIKVERARVHKNMVILKLEGVTDVPSALAMRNAILYIDRADVKLPEGSFFLADIMGLEARDAQTGAVLGKIADIMDLPAGNVYVIRGGEREIMVPAVPQFIAETNVEGGYIRVNMMEGL</sequence>
<accession>A0A8J6M547</accession>
<evidence type="ECO:0000256" key="1">
    <source>
        <dbReference type="ARBA" id="ARBA00022490"/>
    </source>
</evidence>
<dbReference type="PANTHER" id="PTHR33692:SF1">
    <property type="entry name" value="RIBOSOME MATURATION FACTOR RIMM"/>
    <property type="match status" value="1"/>
</dbReference>
<feature type="domain" description="Ribosome maturation factor RimM PRC barrel" evidence="7">
    <location>
        <begin position="99"/>
        <end position="165"/>
    </location>
</feature>
<dbReference type="InterPro" id="IPR011961">
    <property type="entry name" value="RimM"/>
</dbReference>
<dbReference type="GO" id="GO:0005737">
    <property type="term" value="C:cytoplasm"/>
    <property type="evidence" value="ECO:0007669"/>
    <property type="project" value="UniProtKB-SubCell"/>
</dbReference>
<keyword evidence="4 5" id="KW-0143">Chaperone</keyword>
<dbReference type="SUPFAM" id="SSF50447">
    <property type="entry name" value="Translation proteins"/>
    <property type="match status" value="1"/>
</dbReference>
<dbReference type="EMBL" id="JACOPN010000002">
    <property type="protein sequence ID" value="MBC5716416.1"/>
    <property type="molecule type" value="Genomic_DNA"/>
</dbReference>
<dbReference type="AlphaFoldDB" id="A0A8J6M547"/>
<dbReference type="Gene3D" id="2.30.30.240">
    <property type="entry name" value="PRC-barrel domain"/>
    <property type="match status" value="1"/>
</dbReference>
<comment type="domain">
    <text evidence="5">The PRC barrel domain binds ribosomal protein uS19.</text>
</comment>
<dbReference type="InterPro" id="IPR056792">
    <property type="entry name" value="PRC_RimM"/>
</dbReference>